<accession>A0A8S1JBM9</accession>
<dbReference type="PANTHER" id="PTHR46022">
    <property type="entry name" value="PROTEIN PATCHED"/>
    <property type="match status" value="1"/>
</dbReference>
<keyword evidence="10" id="KW-1185">Reference proteome</keyword>
<feature type="transmembrane region" description="Helical" evidence="7">
    <location>
        <begin position="1132"/>
        <end position="1156"/>
    </location>
</feature>
<keyword evidence="4 7" id="KW-0472">Membrane</keyword>
<evidence type="ECO:0000313" key="10">
    <source>
        <dbReference type="Proteomes" id="UP000708148"/>
    </source>
</evidence>
<dbReference type="GO" id="GO:0005886">
    <property type="term" value="C:plasma membrane"/>
    <property type="evidence" value="ECO:0007669"/>
    <property type="project" value="TreeGrafter"/>
</dbReference>
<dbReference type="PANTHER" id="PTHR46022:SF1">
    <property type="entry name" value="PROTEIN PATCHED"/>
    <property type="match status" value="1"/>
</dbReference>
<evidence type="ECO:0000256" key="2">
    <source>
        <dbReference type="ARBA" id="ARBA00022692"/>
    </source>
</evidence>
<evidence type="ECO:0000256" key="3">
    <source>
        <dbReference type="ARBA" id="ARBA00022989"/>
    </source>
</evidence>
<name>A0A8S1JBM9_9CHLO</name>
<comment type="caution">
    <text evidence="9">The sequence shown here is derived from an EMBL/GenBank/DDBJ whole genome shotgun (WGS) entry which is preliminary data.</text>
</comment>
<evidence type="ECO:0000256" key="6">
    <source>
        <dbReference type="SAM" id="MobiDB-lite"/>
    </source>
</evidence>
<dbReference type="Pfam" id="PF12349">
    <property type="entry name" value="Sterol-sensing"/>
    <property type="match status" value="1"/>
</dbReference>
<feature type="transmembrane region" description="Helical" evidence="7">
    <location>
        <begin position="693"/>
        <end position="714"/>
    </location>
</feature>
<dbReference type="InterPro" id="IPR000731">
    <property type="entry name" value="SSD"/>
</dbReference>
<dbReference type="PROSITE" id="PS50156">
    <property type="entry name" value="SSD"/>
    <property type="match status" value="1"/>
</dbReference>
<evidence type="ECO:0000259" key="8">
    <source>
        <dbReference type="PROSITE" id="PS50156"/>
    </source>
</evidence>
<dbReference type="Proteomes" id="UP000708148">
    <property type="component" value="Unassembled WGS sequence"/>
</dbReference>
<feature type="transmembrane region" description="Helical" evidence="7">
    <location>
        <begin position="816"/>
        <end position="836"/>
    </location>
</feature>
<evidence type="ECO:0000256" key="7">
    <source>
        <dbReference type="SAM" id="Phobius"/>
    </source>
</evidence>
<dbReference type="Gene3D" id="1.20.1640.10">
    <property type="entry name" value="Multidrug efflux transporter AcrB transmembrane domain"/>
    <property type="match status" value="2"/>
</dbReference>
<feature type="region of interest" description="Disordered" evidence="6">
    <location>
        <begin position="759"/>
        <end position="797"/>
    </location>
</feature>
<dbReference type="SUPFAM" id="SSF82866">
    <property type="entry name" value="Multidrug efflux transporter AcrB transmembrane domain"/>
    <property type="match status" value="2"/>
</dbReference>
<feature type="transmembrane region" description="Helical" evidence="7">
    <location>
        <begin position="1162"/>
        <end position="1183"/>
    </location>
</feature>
<comment type="subcellular location">
    <subcellularLocation>
        <location evidence="1">Membrane</location>
        <topology evidence="1">Multi-pass membrane protein</topology>
    </subcellularLocation>
</comment>
<dbReference type="OrthoDB" id="567451at2759"/>
<proteinExistence type="predicted"/>
<feature type="domain" description="SSD" evidence="8">
    <location>
        <begin position="615"/>
        <end position="745"/>
    </location>
</feature>
<dbReference type="InterPro" id="IPR053958">
    <property type="entry name" value="HMGCR/SNAP/NPC1-like_SSD"/>
</dbReference>
<feature type="transmembrane region" description="Helical" evidence="7">
    <location>
        <begin position="576"/>
        <end position="594"/>
    </location>
</feature>
<evidence type="ECO:0000313" key="9">
    <source>
        <dbReference type="EMBL" id="CAD7702840.1"/>
    </source>
</evidence>
<dbReference type="EMBL" id="CAJHUC010001969">
    <property type="protein sequence ID" value="CAD7702840.1"/>
    <property type="molecule type" value="Genomic_DNA"/>
</dbReference>
<feature type="transmembrane region" description="Helical" evidence="7">
    <location>
        <begin position="1204"/>
        <end position="1224"/>
    </location>
</feature>
<protein>
    <recommendedName>
        <fullName evidence="8">SSD domain-containing protein</fullName>
    </recommendedName>
</protein>
<feature type="transmembrane region" description="Helical" evidence="7">
    <location>
        <begin position="648"/>
        <end position="672"/>
    </location>
</feature>
<organism evidence="9 10">
    <name type="scientific">Ostreobium quekettii</name>
    <dbReference type="NCBI Taxonomy" id="121088"/>
    <lineage>
        <taxon>Eukaryota</taxon>
        <taxon>Viridiplantae</taxon>
        <taxon>Chlorophyta</taxon>
        <taxon>core chlorophytes</taxon>
        <taxon>Ulvophyceae</taxon>
        <taxon>TCBD clade</taxon>
        <taxon>Bryopsidales</taxon>
        <taxon>Ostreobineae</taxon>
        <taxon>Ostreobiaceae</taxon>
        <taxon>Ostreobium</taxon>
    </lineage>
</organism>
<feature type="transmembrane region" description="Helical" evidence="7">
    <location>
        <begin position="720"/>
        <end position="745"/>
    </location>
</feature>
<keyword evidence="5" id="KW-0325">Glycoprotein</keyword>
<feature type="transmembrane region" description="Helical" evidence="7">
    <location>
        <begin position="1236"/>
        <end position="1260"/>
    </location>
</feature>
<feature type="transmembrane region" description="Helical" evidence="7">
    <location>
        <begin position="1106"/>
        <end position="1125"/>
    </location>
</feature>
<keyword evidence="3 7" id="KW-1133">Transmembrane helix</keyword>
<reference evidence="9" key="1">
    <citation type="submission" date="2020-12" db="EMBL/GenBank/DDBJ databases">
        <authorList>
            <person name="Iha C."/>
        </authorList>
    </citation>
    <scope>NUCLEOTIDE SEQUENCE</scope>
</reference>
<evidence type="ECO:0000256" key="1">
    <source>
        <dbReference type="ARBA" id="ARBA00004141"/>
    </source>
</evidence>
<sequence>MNTEFADLYGVRPSYRAFNFSEGFTEEYVRRRCVQWYNLGASDTVFLGSPSKGTNSLGEPTITGVEALRVVFGTKPKQRLAREGLAEIRWDPAEEEESCLTSTDCARCATGMRTVSNAAKAGCTPSGAQSQSCCDFMAAFRAAPCLVPHLQALPEIEILANLGFQACRLPPLVLDKRCANNLAIRGQHALCSCVDNAGSRPCAAAAAAFVESGGNGTSVVSNGAGCPPAAEEGVCTCLADRQSPECAQAWAEFGDSNPGSATILQAANEGNETAAAEVSRILVEDAGCPAVCECLSDVDSPQCVEAAEAYSESNPEFGPAFEAARRNESAASQFEEILANEAGCPDSAEDVCACLTDSRSQDCTAALAAYTPENPDSLAALLSTAPNATANVQVRKILREQAGCAVPRSVALPTVGICVDDPTSEDCAAAVVALFDSLGSSAAADEEIVELLSGSLVNGVPCPVRKDCPPQVIAEQTEQTAPDQMQPEENAPEPPQAASTASVAPPEPRQRYLPTIVRTPLKDEDEARDVVEGWERAWHDKIEEKIKDYKLIKVSWFSSIIPEDVIEDAGEAHAPLILGGYALVLVYMVSYFLIEFENGRPVLSHLPPGPLSAILALAAIIIAVFGTFGIIGLVSMTDVKTSPITPQVVPLLMVGLGINDFFVMATAFRVALGTAKSRSVEDIMAETMAKGGASITLSSLSITAAFALGTLSPVPAIEWFGVHMAIGVVMAYITSATTIPCIIAWDLQRHLSRKPSLVQASVEDASQDSPTDGEKGRAADGPFKTGASLKPTSGMPQTDSGSFLGRFFRRALDSPAYKVAVLVVYIGWLALGVWGITKIERGLTVSETVPKDSNPGRFFSASEEHFNTYLVYLVFRGDQDYADLAVFNESKRTEFEFVTKAHNADPLYGVASALDYYTDYVDSKFCADAVCMDEVEWYWDGFYSEEFASVHDRVQNKCLNLIPGLTCAQLCQVICPQGPPGSPYRCRLSEDEQACYCPWRPKVRSDIFYESPEDSPIESFWTDFFNKSLGGAVSQTFVDFDDNGVEGSQFGVPLGMRTFAFVEDVPAVPDKVKHIQSGRAAVDATAVNAFAFDYVVYGVGEQYENIARNTAIALAISVAVAAFVMMPLIIHWFAAVIVAACVTSAVVIAAGMVHWIGLRLNYTSFVALIVSVGLSVEFCSHITRHFMLSEGDRPQRAFGAVKGMGLAVLNGGITTLLSILPIAFSEYPYFREYFFAQYSVMVGIGLFVGLILLPVLLSTVGPSAFTWRLIETPRAADSAGKSANKSAFLLQV</sequence>
<evidence type="ECO:0000256" key="5">
    <source>
        <dbReference type="ARBA" id="ARBA00023180"/>
    </source>
</evidence>
<keyword evidence="2 7" id="KW-0812">Transmembrane</keyword>
<evidence type="ECO:0000256" key="4">
    <source>
        <dbReference type="ARBA" id="ARBA00023136"/>
    </source>
</evidence>
<gene>
    <name evidence="9" type="ORF">OSTQU699_LOCUS8197</name>
</gene>
<feature type="region of interest" description="Disordered" evidence="6">
    <location>
        <begin position="477"/>
        <end position="515"/>
    </location>
</feature>
<feature type="transmembrane region" description="Helical" evidence="7">
    <location>
        <begin position="614"/>
        <end position="636"/>
    </location>
</feature>